<evidence type="ECO:0000313" key="2">
    <source>
        <dbReference type="EMBL" id="GAA2198625.1"/>
    </source>
</evidence>
<gene>
    <name evidence="2" type="ORF">GCM10009849_12030</name>
</gene>
<evidence type="ECO:0008006" key="4">
    <source>
        <dbReference type="Google" id="ProtNLM"/>
    </source>
</evidence>
<dbReference type="RefSeq" id="WP_344298760.1">
    <property type="nucleotide sequence ID" value="NZ_BAAAQW010000003.1"/>
</dbReference>
<organism evidence="2 3">
    <name type="scientific">Sinomonas flava</name>
    <dbReference type="NCBI Taxonomy" id="496857"/>
    <lineage>
        <taxon>Bacteria</taxon>
        <taxon>Bacillati</taxon>
        <taxon>Actinomycetota</taxon>
        <taxon>Actinomycetes</taxon>
        <taxon>Micrococcales</taxon>
        <taxon>Micrococcaceae</taxon>
        <taxon>Sinomonas</taxon>
    </lineage>
</organism>
<evidence type="ECO:0000256" key="1">
    <source>
        <dbReference type="SAM" id="MobiDB-lite"/>
    </source>
</evidence>
<proteinExistence type="predicted"/>
<reference evidence="2 3" key="1">
    <citation type="journal article" date="2019" name="Int. J. Syst. Evol. Microbiol.">
        <title>The Global Catalogue of Microorganisms (GCM) 10K type strain sequencing project: providing services to taxonomists for standard genome sequencing and annotation.</title>
        <authorList>
            <consortium name="The Broad Institute Genomics Platform"/>
            <consortium name="The Broad Institute Genome Sequencing Center for Infectious Disease"/>
            <person name="Wu L."/>
            <person name="Ma J."/>
        </authorList>
    </citation>
    <scope>NUCLEOTIDE SEQUENCE [LARGE SCALE GENOMIC DNA]</scope>
    <source>
        <strain evidence="2 3">JCM 16034</strain>
    </source>
</reference>
<sequence length="122" mass="13601">MTDDELPKVFQISLPEENIEGRFADFANLWHTPNVFVLDFVALTQPPTPGEGPEGTPSELIPGRVVSRIRIPPEQVFELAAALTRQLGLWEQETGRKPPARPLFDSQGREIRIDDEGVDGEP</sequence>
<comment type="caution">
    <text evidence="2">The sequence shown here is derived from an EMBL/GenBank/DDBJ whole genome shotgun (WGS) entry which is preliminary data.</text>
</comment>
<dbReference type="InterPro" id="IPR021857">
    <property type="entry name" value="DUF3467"/>
</dbReference>
<dbReference type="EMBL" id="BAAAQW010000003">
    <property type="protein sequence ID" value="GAA2198625.1"/>
    <property type="molecule type" value="Genomic_DNA"/>
</dbReference>
<dbReference type="Pfam" id="PF11950">
    <property type="entry name" value="DUF3467"/>
    <property type="match status" value="1"/>
</dbReference>
<accession>A0ABN3BPX9</accession>
<dbReference type="Proteomes" id="UP001500432">
    <property type="component" value="Unassembled WGS sequence"/>
</dbReference>
<protein>
    <recommendedName>
        <fullName evidence="4">DUF3467 domain-containing protein</fullName>
    </recommendedName>
</protein>
<feature type="region of interest" description="Disordered" evidence="1">
    <location>
        <begin position="91"/>
        <end position="122"/>
    </location>
</feature>
<evidence type="ECO:0000313" key="3">
    <source>
        <dbReference type="Proteomes" id="UP001500432"/>
    </source>
</evidence>
<keyword evidence="3" id="KW-1185">Reference proteome</keyword>
<name>A0ABN3BPX9_9MICC</name>